<reference evidence="12 13" key="1">
    <citation type="submission" date="2023-07" db="EMBL/GenBank/DDBJ databases">
        <title>Genomic Encyclopedia of Type Strains, Phase IV (KMG-IV): sequencing the most valuable type-strain genomes for metagenomic binning, comparative biology and taxonomic classification.</title>
        <authorList>
            <person name="Goeker M."/>
        </authorList>
    </citation>
    <scope>NUCLEOTIDE SEQUENCE [LARGE SCALE GENOMIC DNA]</scope>
    <source>
        <strain evidence="12 13">DSM 18695</strain>
    </source>
</reference>
<dbReference type="EMBL" id="JAUSVS010000003">
    <property type="protein sequence ID" value="MDQ0464390.1"/>
    <property type="molecule type" value="Genomic_DNA"/>
</dbReference>
<evidence type="ECO:0000313" key="13">
    <source>
        <dbReference type="Proteomes" id="UP001228905"/>
    </source>
</evidence>
<evidence type="ECO:0000256" key="7">
    <source>
        <dbReference type="ARBA" id="ARBA00023136"/>
    </source>
</evidence>
<organism evidence="12 13">
    <name type="scientific">Caulobacter ginsengisoli</name>
    <dbReference type="NCBI Taxonomy" id="400775"/>
    <lineage>
        <taxon>Bacteria</taxon>
        <taxon>Pseudomonadati</taxon>
        <taxon>Pseudomonadota</taxon>
        <taxon>Alphaproteobacteria</taxon>
        <taxon>Caulobacterales</taxon>
        <taxon>Caulobacteraceae</taxon>
        <taxon>Caulobacter</taxon>
    </lineage>
</organism>
<keyword evidence="4" id="KW-1134">Transmembrane beta strand</keyword>
<dbReference type="Proteomes" id="UP001228905">
    <property type="component" value="Unassembled WGS sequence"/>
</dbReference>
<dbReference type="Pfam" id="PF08479">
    <property type="entry name" value="POTRA_2"/>
    <property type="match status" value="1"/>
</dbReference>
<dbReference type="Gene3D" id="2.40.160.50">
    <property type="entry name" value="membrane protein fhac: a member of the omp85/tpsb transporter family"/>
    <property type="match status" value="1"/>
</dbReference>
<evidence type="ECO:0000256" key="5">
    <source>
        <dbReference type="ARBA" id="ARBA00022692"/>
    </source>
</evidence>
<evidence type="ECO:0000313" key="12">
    <source>
        <dbReference type="EMBL" id="MDQ0464390.1"/>
    </source>
</evidence>
<feature type="domain" description="POTRA" evidence="11">
    <location>
        <begin position="65"/>
        <end position="140"/>
    </location>
</feature>
<evidence type="ECO:0000256" key="1">
    <source>
        <dbReference type="ARBA" id="ARBA00004442"/>
    </source>
</evidence>
<comment type="similarity">
    <text evidence="2">Belongs to the TPS (TC 1.B.20) family.</text>
</comment>
<evidence type="ECO:0000256" key="9">
    <source>
        <dbReference type="SAM" id="MobiDB-lite"/>
    </source>
</evidence>
<keyword evidence="7" id="KW-0472">Membrane</keyword>
<evidence type="ECO:0000256" key="3">
    <source>
        <dbReference type="ARBA" id="ARBA00022448"/>
    </source>
</evidence>
<dbReference type="InterPro" id="IPR013686">
    <property type="entry name" value="Polypept-transport_assoc_ShlB"/>
</dbReference>
<keyword evidence="10" id="KW-0732">Signal</keyword>
<feature type="chain" id="PRO_5045645510" evidence="10">
    <location>
        <begin position="21"/>
        <end position="552"/>
    </location>
</feature>
<protein>
    <submittedName>
        <fullName evidence="12">Hemolysin activation/secretion protein</fullName>
    </submittedName>
</protein>
<comment type="caution">
    <text evidence="12">The sequence shown here is derived from an EMBL/GenBank/DDBJ whole genome shotgun (WGS) entry which is preliminary data.</text>
</comment>
<dbReference type="InterPro" id="IPR005565">
    <property type="entry name" value="Hemolysn_activator_HlyB_C"/>
</dbReference>
<evidence type="ECO:0000256" key="6">
    <source>
        <dbReference type="ARBA" id="ARBA00022927"/>
    </source>
</evidence>
<keyword evidence="5" id="KW-0812">Transmembrane</keyword>
<feature type="region of interest" description="Disordered" evidence="9">
    <location>
        <begin position="22"/>
        <end position="58"/>
    </location>
</feature>
<sequence length="552" mass="58080">MNRLVLLTATLLAVGASARAQTPGAGAGGQLQQIPPAPPAPQSLPDIRMAPATPGPEATAPGLRILVRSLHVTGQTQFTEAQLISVARFTPGAEMDLAGLRAMAARITDFYRRQGYFVAQAYLPAQDIQDGAVTIAVVEGRYGQVTLNAAPGTPTGAGLGGLTTGDLVASGPLQRRLLLLSDLPGVQVSATLSPGQAVGTSDLRVDLSPGRRVTGSLEADNGGDRYTGEYRGGGTVNFNEPLGIGDVASLRLLTAGSGLSYARAAYQFRLGDTTLGASYARLSYHLGREFSALDGRGTADVASLFASYPLVRSRDANLRLIGSLDARDFTDRIGATNSISQRRANVFTVGLLADRRDRFWGGGWTTASADLGFGNLNIRTPVVRAIDAVTARTQGRYAKLNFEISRLQSLPGPFSLYGGLRGQLASKNLDSSEKMELGGAYGVRAYPEGEAYGDEGYLASLEGRLRLASPPGLGGHTQGFIFVDHGEVTLSKSPWVIGPNRRSLSAAGVGLGWSDDRGLSVKLSYGIKLGDEPAVSAPDRSGRIWVQISKFF</sequence>
<keyword evidence="13" id="KW-1185">Reference proteome</keyword>
<feature type="signal peptide" evidence="10">
    <location>
        <begin position="1"/>
        <end position="20"/>
    </location>
</feature>
<proteinExistence type="inferred from homology"/>
<evidence type="ECO:0000259" key="11">
    <source>
        <dbReference type="PROSITE" id="PS51779"/>
    </source>
</evidence>
<dbReference type="PANTHER" id="PTHR34597">
    <property type="entry name" value="SLR1661 PROTEIN"/>
    <property type="match status" value="1"/>
</dbReference>
<name>A0ABU0IQU9_9CAUL</name>
<dbReference type="RefSeq" id="WP_307349025.1">
    <property type="nucleotide sequence ID" value="NZ_JAUSVS010000003.1"/>
</dbReference>
<feature type="compositionally biased region" description="Low complexity" evidence="9">
    <location>
        <begin position="22"/>
        <end position="34"/>
    </location>
</feature>
<dbReference type="InterPro" id="IPR034746">
    <property type="entry name" value="POTRA"/>
</dbReference>
<dbReference type="PANTHER" id="PTHR34597:SF1">
    <property type="entry name" value="HEME_HEMOPEXIN TRANSPORTER PROTEIN HUXB"/>
    <property type="match status" value="1"/>
</dbReference>
<keyword evidence="6" id="KW-0653">Protein transport</keyword>
<dbReference type="Pfam" id="PF03865">
    <property type="entry name" value="ShlB"/>
    <property type="match status" value="1"/>
</dbReference>
<evidence type="ECO:0000256" key="2">
    <source>
        <dbReference type="ARBA" id="ARBA00009055"/>
    </source>
</evidence>
<keyword evidence="8" id="KW-0998">Cell outer membrane</keyword>
<evidence type="ECO:0000256" key="8">
    <source>
        <dbReference type="ARBA" id="ARBA00023237"/>
    </source>
</evidence>
<evidence type="ECO:0000256" key="4">
    <source>
        <dbReference type="ARBA" id="ARBA00022452"/>
    </source>
</evidence>
<dbReference type="PROSITE" id="PS51779">
    <property type="entry name" value="POTRA"/>
    <property type="match status" value="1"/>
</dbReference>
<gene>
    <name evidence="12" type="ORF">QO010_002171</name>
</gene>
<comment type="subcellular location">
    <subcellularLocation>
        <location evidence="1">Cell outer membrane</location>
    </subcellularLocation>
</comment>
<accession>A0ABU0IQU9</accession>
<dbReference type="Gene3D" id="3.10.20.310">
    <property type="entry name" value="membrane protein fhac"/>
    <property type="match status" value="1"/>
</dbReference>
<dbReference type="InterPro" id="IPR051544">
    <property type="entry name" value="TPS_OM_transporter"/>
</dbReference>
<evidence type="ECO:0000256" key="10">
    <source>
        <dbReference type="SAM" id="SignalP"/>
    </source>
</evidence>
<keyword evidence="3" id="KW-0813">Transport</keyword>